<feature type="compositionally biased region" description="Basic and acidic residues" evidence="2">
    <location>
        <begin position="548"/>
        <end position="559"/>
    </location>
</feature>
<name>A0A284RK15_ARMOS</name>
<organism evidence="3 4">
    <name type="scientific">Armillaria ostoyae</name>
    <name type="common">Armillaria root rot fungus</name>
    <dbReference type="NCBI Taxonomy" id="47428"/>
    <lineage>
        <taxon>Eukaryota</taxon>
        <taxon>Fungi</taxon>
        <taxon>Dikarya</taxon>
        <taxon>Basidiomycota</taxon>
        <taxon>Agaricomycotina</taxon>
        <taxon>Agaricomycetes</taxon>
        <taxon>Agaricomycetidae</taxon>
        <taxon>Agaricales</taxon>
        <taxon>Marasmiineae</taxon>
        <taxon>Physalacriaceae</taxon>
        <taxon>Armillaria</taxon>
    </lineage>
</organism>
<protein>
    <submittedName>
        <fullName evidence="3">Uncharacterized protein</fullName>
    </submittedName>
</protein>
<keyword evidence="1" id="KW-0175">Coiled coil</keyword>
<feature type="region of interest" description="Disordered" evidence="2">
    <location>
        <begin position="342"/>
        <end position="480"/>
    </location>
</feature>
<evidence type="ECO:0000256" key="1">
    <source>
        <dbReference type="SAM" id="Coils"/>
    </source>
</evidence>
<evidence type="ECO:0000256" key="2">
    <source>
        <dbReference type="SAM" id="MobiDB-lite"/>
    </source>
</evidence>
<dbReference type="OrthoDB" id="3070390at2759"/>
<gene>
    <name evidence="3" type="ORF">ARMOST_12472</name>
</gene>
<dbReference type="EMBL" id="FUEG01000010">
    <property type="protein sequence ID" value="SJL09096.1"/>
    <property type="molecule type" value="Genomic_DNA"/>
</dbReference>
<dbReference type="STRING" id="47428.A0A284RK15"/>
<feature type="region of interest" description="Disordered" evidence="2">
    <location>
        <begin position="533"/>
        <end position="559"/>
    </location>
</feature>
<keyword evidence="4" id="KW-1185">Reference proteome</keyword>
<feature type="compositionally biased region" description="Low complexity" evidence="2">
    <location>
        <begin position="392"/>
        <end position="406"/>
    </location>
</feature>
<evidence type="ECO:0000313" key="3">
    <source>
        <dbReference type="EMBL" id="SJL09096.1"/>
    </source>
</evidence>
<proteinExistence type="predicted"/>
<evidence type="ECO:0000313" key="4">
    <source>
        <dbReference type="Proteomes" id="UP000219338"/>
    </source>
</evidence>
<sequence length="667" mass="72573">MAGQGGAYRSVLLTVRVSYYQGKERLFVPPSLDITRRVAQDDSKILGLPPPPLHHIHVITPGVVEFYWSSYVDSNLQAVLRPKIFADLHDHILIPDSALHEASIDSIELYEEIDKTGPDPDRYSQLHPAAPYQATVRENWRKHPDPRPGNQAASSISQGSSLATPRRQQSSFPRQLQVWPTASSTLPDRLASVLDANRKTVKAVDQSAVTSSMASQTVPVESSDENKLIANTDEAPAALPPASPRLSVVDPLGSVDGGIPTSIKSGGFSAIENRDGDVPSDTIIVEKTQDPVMESVSFVESSSGAISMLNSASINDIASSSLSDEEEDSIAKVIEDLFGEEASEPDPALGPPSLLDLHEVSPLRMSPPPSAETEKDLNGRARSRSPSHHSIRSTPPCNRSASIHSASPPPRASSHDRQSIQSTPPRNPSAHPQSVSIEERQLPATPQLSQPFETPVQTATSPVTPASSPPPGLNYEGRGDQETNVDSIIDQDRNVFSISSEPQQVNSEVVSMVLETPSTTQTPPVSIVTGKRSTNLRSVSPPPPAKRVMREISPSDERAKSEALKEYNGRSEELLTIVAILAKQEESLRRLGVPLPEHDPTVDNFVMRAQLRNVEAELEAERKRCRELELNLSDIRRECKKPFFVPSLFDAFLQISQLTTAATEHIS</sequence>
<reference evidence="4" key="1">
    <citation type="journal article" date="2017" name="Nat. Ecol. Evol.">
        <title>Genome expansion and lineage-specific genetic innovations in the forest pathogenic fungi Armillaria.</title>
        <authorList>
            <person name="Sipos G."/>
            <person name="Prasanna A.N."/>
            <person name="Walter M.C."/>
            <person name="O'Connor E."/>
            <person name="Balint B."/>
            <person name="Krizsan K."/>
            <person name="Kiss B."/>
            <person name="Hess J."/>
            <person name="Varga T."/>
            <person name="Slot J."/>
            <person name="Riley R."/>
            <person name="Boka B."/>
            <person name="Rigling D."/>
            <person name="Barry K."/>
            <person name="Lee J."/>
            <person name="Mihaltcheva S."/>
            <person name="LaButti K."/>
            <person name="Lipzen A."/>
            <person name="Waldron R."/>
            <person name="Moloney N.M."/>
            <person name="Sperisen C."/>
            <person name="Kredics L."/>
            <person name="Vagvoelgyi C."/>
            <person name="Patrignani A."/>
            <person name="Fitzpatrick D."/>
            <person name="Nagy I."/>
            <person name="Doyle S."/>
            <person name="Anderson J.B."/>
            <person name="Grigoriev I.V."/>
            <person name="Gueldener U."/>
            <person name="Muensterkoetter M."/>
            <person name="Nagy L.G."/>
        </authorList>
    </citation>
    <scope>NUCLEOTIDE SEQUENCE [LARGE SCALE GENOMIC DNA]</scope>
    <source>
        <strain evidence="4">C18/9</strain>
    </source>
</reference>
<dbReference type="AlphaFoldDB" id="A0A284RK15"/>
<feature type="compositionally biased region" description="Polar residues" evidence="2">
    <location>
        <begin position="151"/>
        <end position="180"/>
    </location>
</feature>
<accession>A0A284RK15</accession>
<dbReference type="Proteomes" id="UP000219338">
    <property type="component" value="Unassembled WGS sequence"/>
</dbReference>
<feature type="compositionally biased region" description="Basic residues" evidence="2">
    <location>
        <begin position="381"/>
        <end position="391"/>
    </location>
</feature>
<feature type="compositionally biased region" description="Polar residues" evidence="2">
    <location>
        <begin position="444"/>
        <end position="457"/>
    </location>
</feature>
<feature type="region of interest" description="Disordered" evidence="2">
    <location>
        <begin position="140"/>
        <end position="180"/>
    </location>
</feature>
<feature type="compositionally biased region" description="Polar residues" evidence="2">
    <location>
        <begin position="419"/>
        <end position="436"/>
    </location>
</feature>
<feature type="coiled-coil region" evidence="1">
    <location>
        <begin position="608"/>
        <end position="638"/>
    </location>
</feature>